<evidence type="ECO:0000256" key="11">
    <source>
        <dbReference type="ARBA" id="ARBA00023242"/>
    </source>
</evidence>
<comment type="subunit">
    <text evidence="3">Homo- and heterodimer with other ZFHD proteins.</text>
</comment>
<dbReference type="InterPro" id="IPR006455">
    <property type="entry name" value="Homeodomain_ZF_HD"/>
</dbReference>
<feature type="domain" description="ZF-HD dimerization-type" evidence="13">
    <location>
        <begin position="39"/>
        <end position="90"/>
    </location>
</feature>
<evidence type="ECO:0000256" key="10">
    <source>
        <dbReference type="ARBA" id="ARBA00023163"/>
    </source>
</evidence>
<proteinExistence type="predicted"/>
<dbReference type="NCBIfam" id="TIGR01565">
    <property type="entry name" value="homeo_ZF_HD"/>
    <property type="match status" value="1"/>
</dbReference>
<feature type="region of interest" description="Disordered" evidence="12">
    <location>
        <begin position="1"/>
        <end position="27"/>
    </location>
</feature>
<dbReference type="GO" id="GO:0008270">
    <property type="term" value="F:zinc ion binding"/>
    <property type="evidence" value="ECO:0007669"/>
    <property type="project" value="UniProtKB-KW"/>
</dbReference>
<keyword evidence="5 15" id="KW-0863">Zinc-finger</keyword>
<dbReference type="OrthoDB" id="1929626at2759"/>
<dbReference type="SUPFAM" id="SSF46689">
    <property type="entry name" value="Homeodomain-like"/>
    <property type="match status" value="1"/>
</dbReference>
<dbReference type="Gene3D" id="1.10.10.60">
    <property type="entry name" value="Homeodomain-like"/>
    <property type="match status" value="1"/>
</dbReference>
<evidence type="ECO:0000256" key="12">
    <source>
        <dbReference type="SAM" id="MobiDB-lite"/>
    </source>
</evidence>
<evidence type="ECO:0000256" key="3">
    <source>
        <dbReference type="ARBA" id="ARBA00011416"/>
    </source>
</evidence>
<evidence type="ECO:0000256" key="8">
    <source>
        <dbReference type="ARBA" id="ARBA00023125"/>
    </source>
</evidence>
<keyword evidence="14" id="KW-1185">Reference proteome</keyword>
<evidence type="ECO:0000256" key="5">
    <source>
        <dbReference type="ARBA" id="ARBA00022771"/>
    </source>
</evidence>
<feature type="region of interest" description="Disordered" evidence="12">
    <location>
        <begin position="248"/>
        <end position="289"/>
    </location>
</feature>
<dbReference type="RefSeq" id="XP_010939501.1">
    <property type="nucleotide sequence ID" value="XM_010941199.3"/>
</dbReference>
<dbReference type="InterPro" id="IPR009057">
    <property type="entry name" value="Homeodomain-like_sf"/>
</dbReference>
<feature type="compositionally biased region" description="Gly residues" evidence="12">
    <location>
        <begin position="248"/>
        <end position="278"/>
    </location>
</feature>
<dbReference type="NCBIfam" id="TIGR01566">
    <property type="entry name" value="ZF_HD_prot_N"/>
    <property type="match status" value="1"/>
</dbReference>
<dbReference type="GeneID" id="105058321"/>
<comment type="function">
    <text evidence="1">Putative transcription factor.</text>
</comment>
<dbReference type="InParanoid" id="A0A6I9S974"/>
<evidence type="ECO:0000256" key="1">
    <source>
        <dbReference type="ARBA" id="ARBA00004049"/>
    </source>
</evidence>
<evidence type="ECO:0000313" key="14">
    <source>
        <dbReference type="Proteomes" id="UP000504607"/>
    </source>
</evidence>
<dbReference type="KEGG" id="egu:105058321"/>
<dbReference type="AlphaFoldDB" id="A0A6I9S974"/>
<keyword evidence="6" id="KW-0862">Zinc</keyword>
<evidence type="ECO:0000256" key="7">
    <source>
        <dbReference type="ARBA" id="ARBA00023015"/>
    </source>
</evidence>
<keyword evidence="9 15" id="KW-0371">Homeobox</keyword>
<dbReference type="GO" id="GO:0000976">
    <property type="term" value="F:transcription cis-regulatory region binding"/>
    <property type="evidence" value="ECO:0007669"/>
    <property type="project" value="TreeGrafter"/>
</dbReference>
<dbReference type="Proteomes" id="UP000504607">
    <property type="component" value="Chromosome 15"/>
</dbReference>
<dbReference type="FunCoup" id="A0A6I9S974">
    <property type="interactions" value="279"/>
</dbReference>
<evidence type="ECO:0000256" key="6">
    <source>
        <dbReference type="ARBA" id="ARBA00022833"/>
    </source>
</evidence>
<keyword evidence="4" id="KW-0479">Metal-binding</keyword>
<sequence length="289" mass="30593">MDPSPKISGPDTKPRTFSFSNGGLKRHHHRSLPAADFLYRECLKNHAARLGGHALDGCGEFMPSPAANHVDPTSLKCAACGCHRNFHRRLPKPLLLHHHDDGGGLEGGDEMDGGHDEDDINGRIEEEYGSADGRRRCRSSASPPPYSSAPHMLLALSSGLPGAPFPGRAVGPPAAAALPRKRFRTKFSPEQKERMHELSERLGWRMQKRDKGLVEEWCREIGVGKGVFKVWMHNNKHAFSGFAGRGEAGGGSGSGGGVGGGGGGCRDGGGIEGSGNDSGGHNSHVSSSS</sequence>
<keyword evidence="10" id="KW-0804">Transcription</keyword>
<dbReference type="Pfam" id="PF04770">
    <property type="entry name" value="ZF-HD_dimer"/>
    <property type="match status" value="1"/>
</dbReference>
<gene>
    <name evidence="15" type="primary">LOC105058321</name>
</gene>
<keyword evidence="7" id="KW-0805">Transcription regulation</keyword>
<evidence type="ECO:0000256" key="2">
    <source>
        <dbReference type="ARBA" id="ARBA00004123"/>
    </source>
</evidence>
<organism evidence="14 15">
    <name type="scientific">Elaeis guineensis var. tenera</name>
    <name type="common">Oil palm</name>
    <dbReference type="NCBI Taxonomy" id="51953"/>
    <lineage>
        <taxon>Eukaryota</taxon>
        <taxon>Viridiplantae</taxon>
        <taxon>Streptophyta</taxon>
        <taxon>Embryophyta</taxon>
        <taxon>Tracheophyta</taxon>
        <taxon>Spermatophyta</taxon>
        <taxon>Magnoliopsida</taxon>
        <taxon>Liliopsida</taxon>
        <taxon>Arecaceae</taxon>
        <taxon>Arecoideae</taxon>
        <taxon>Cocoseae</taxon>
        <taxon>Elaeidinae</taxon>
        <taxon>Elaeis</taxon>
    </lineage>
</organism>
<protein>
    <submittedName>
        <fullName evidence="15">Zinc-finger homeodomain protein 9</fullName>
    </submittedName>
</protein>
<accession>A0A6I9S974</accession>
<dbReference type="InterPro" id="IPR006456">
    <property type="entry name" value="ZF_HD_homeobox_Cys/His_dimer"/>
</dbReference>
<dbReference type="GO" id="GO:0005634">
    <property type="term" value="C:nucleus"/>
    <property type="evidence" value="ECO:0007669"/>
    <property type="project" value="UniProtKB-SubCell"/>
</dbReference>
<name>A0A6I9S974_ELAGV</name>
<feature type="region of interest" description="Disordered" evidence="12">
    <location>
        <begin position="99"/>
        <end position="121"/>
    </location>
</feature>
<dbReference type="FunFam" id="1.10.10.60:FF:000257">
    <property type="entry name" value="Zinc-finger homeodomain protein 2"/>
    <property type="match status" value="1"/>
</dbReference>
<reference evidence="15" key="1">
    <citation type="submission" date="2025-08" db="UniProtKB">
        <authorList>
            <consortium name="RefSeq"/>
        </authorList>
    </citation>
    <scope>IDENTIFICATION</scope>
</reference>
<keyword evidence="8 15" id="KW-0238">DNA-binding</keyword>
<dbReference type="GO" id="GO:0003700">
    <property type="term" value="F:DNA-binding transcription factor activity"/>
    <property type="evidence" value="ECO:0007669"/>
    <property type="project" value="TreeGrafter"/>
</dbReference>
<dbReference type="PANTHER" id="PTHR31948">
    <property type="entry name" value="ZINC-FINGER HOMEODOMAIN PROTEIN 2"/>
    <property type="match status" value="1"/>
</dbReference>
<evidence type="ECO:0000313" key="15">
    <source>
        <dbReference type="RefSeq" id="XP_010939501.1"/>
    </source>
</evidence>
<feature type="compositionally biased region" description="Acidic residues" evidence="12">
    <location>
        <begin position="107"/>
        <end position="119"/>
    </location>
</feature>
<evidence type="ECO:0000256" key="9">
    <source>
        <dbReference type="ARBA" id="ARBA00023155"/>
    </source>
</evidence>
<comment type="subcellular location">
    <subcellularLocation>
        <location evidence="2">Nucleus</location>
    </subcellularLocation>
</comment>
<evidence type="ECO:0000259" key="13">
    <source>
        <dbReference type="PROSITE" id="PS51523"/>
    </source>
</evidence>
<keyword evidence="11" id="KW-0539">Nucleus</keyword>
<dbReference type="PROSITE" id="PS51523">
    <property type="entry name" value="ZF_HD_DIMER"/>
    <property type="match status" value="1"/>
</dbReference>
<feature type="compositionally biased region" description="Low complexity" evidence="12">
    <location>
        <begin position="279"/>
        <end position="289"/>
    </location>
</feature>
<dbReference type="PANTHER" id="PTHR31948:SF72">
    <property type="entry name" value="ZINC-FINGER HOMEODOMAIN PROTEIN 10"/>
    <property type="match status" value="1"/>
</dbReference>
<evidence type="ECO:0000256" key="4">
    <source>
        <dbReference type="ARBA" id="ARBA00022723"/>
    </source>
</evidence>
<dbReference type="GO" id="GO:0050793">
    <property type="term" value="P:regulation of developmental process"/>
    <property type="evidence" value="ECO:0007669"/>
    <property type="project" value="TreeGrafter"/>
</dbReference>